<dbReference type="OrthoDB" id="278693at2"/>
<accession>L8J423</accession>
<protein>
    <recommendedName>
        <fullName evidence="3">ATPase</fullName>
    </recommendedName>
</protein>
<gene>
    <name evidence="1" type="ORF">C942_03522</name>
</gene>
<evidence type="ECO:0008006" key="3">
    <source>
        <dbReference type="Google" id="ProtNLM"/>
    </source>
</evidence>
<organism evidence="1 2">
    <name type="scientific">Photobacterium marinum</name>
    <dbReference type="NCBI Taxonomy" id="1056511"/>
    <lineage>
        <taxon>Bacteria</taxon>
        <taxon>Pseudomonadati</taxon>
        <taxon>Pseudomonadota</taxon>
        <taxon>Gammaproteobacteria</taxon>
        <taxon>Vibrionales</taxon>
        <taxon>Vibrionaceae</taxon>
        <taxon>Photobacterium</taxon>
    </lineage>
</organism>
<dbReference type="PATRIC" id="fig|1056511.3.peg.4446"/>
<dbReference type="AlphaFoldDB" id="L8J423"/>
<keyword evidence="2" id="KW-1185">Reference proteome</keyword>
<reference evidence="1 2" key="1">
    <citation type="submission" date="2012-12" db="EMBL/GenBank/DDBJ databases">
        <title>Genome Assembly of Photobacterium sp. AK15.</title>
        <authorList>
            <person name="Khatri I."/>
            <person name="Vaidya B."/>
            <person name="Srinivas T.N.R."/>
            <person name="Subramanian S."/>
            <person name="Pinnaka A."/>
        </authorList>
    </citation>
    <scope>NUCLEOTIDE SEQUENCE [LARGE SCALE GENOMIC DNA]</scope>
    <source>
        <strain evidence="1 2">AK15</strain>
    </source>
</reference>
<name>L8J423_9GAMM</name>
<dbReference type="Proteomes" id="UP000011134">
    <property type="component" value="Unassembled WGS sequence"/>
</dbReference>
<proteinExistence type="predicted"/>
<sequence length="152" mass="17877">MQVETLKDVLHWTEEFHKCLANCMESCVEQSDSERVKLLLKYLAEHEDKLVKVIEGFERGASENVLNTWCYEYFDQHPIIRHKLTDCPFSELEPDDIISEVTHLHSQVIELYKYLSDRAEPESSKELLAELTELEKHEAMRMVHGANRLQDM</sequence>
<dbReference type="EMBL" id="AMZO01000038">
    <property type="protein sequence ID" value="ELR63506.1"/>
    <property type="molecule type" value="Genomic_DNA"/>
</dbReference>
<comment type="caution">
    <text evidence="1">The sequence shown here is derived from an EMBL/GenBank/DDBJ whole genome shotgun (WGS) entry which is preliminary data.</text>
</comment>
<evidence type="ECO:0000313" key="2">
    <source>
        <dbReference type="Proteomes" id="UP000011134"/>
    </source>
</evidence>
<evidence type="ECO:0000313" key="1">
    <source>
        <dbReference type="EMBL" id="ELR63506.1"/>
    </source>
</evidence>
<dbReference type="RefSeq" id="WP_007470368.1">
    <property type="nucleotide sequence ID" value="NZ_AMZO01000038.1"/>
</dbReference>